<dbReference type="EMBL" id="MT142694">
    <property type="protein sequence ID" value="QJA87288.1"/>
    <property type="molecule type" value="Genomic_DNA"/>
</dbReference>
<organism evidence="1">
    <name type="scientific">viral metagenome</name>
    <dbReference type="NCBI Taxonomy" id="1070528"/>
    <lineage>
        <taxon>unclassified sequences</taxon>
        <taxon>metagenomes</taxon>
        <taxon>organismal metagenomes</taxon>
    </lineage>
</organism>
<gene>
    <name evidence="1" type="ORF">MM415B03022_0009</name>
</gene>
<evidence type="ECO:0000313" key="1">
    <source>
        <dbReference type="EMBL" id="QJA87288.1"/>
    </source>
</evidence>
<dbReference type="AlphaFoldDB" id="A0A6M3L1Q9"/>
<reference evidence="1" key="1">
    <citation type="submission" date="2020-03" db="EMBL/GenBank/DDBJ databases">
        <title>The deep terrestrial virosphere.</title>
        <authorList>
            <person name="Holmfeldt K."/>
            <person name="Nilsson E."/>
            <person name="Simone D."/>
            <person name="Lopez-Fernandez M."/>
            <person name="Wu X."/>
            <person name="de Brujin I."/>
            <person name="Lundin D."/>
            <person name="Andersson A."/>
            <person name="Bertilsson S."/>
            <person name="Dopson M."/>
        </authorList>
    </citation>
    <scope>NUCLEOTIDE SEQUENCE</scope>
    <source>
        <strain evidence="1">MM415B03022</strain>
    </source>
</reference>
<proteinExistence type="predicted"/>
<protein>
    <submittedName>
        <fullName evidence="1">Uncharacterized protein</fullName>
    </submittedName>
</protein>
<accession>A0A6M3L1Q9</accession>
<name>A0A6M3L1Q9_9ZZZZ</name>
<sequence length="92" mass="10747">MTTILGKHIRWIRPEKIRKPDLPKQVYSVNHNRRSKTNYTGKVASVIVRLRNRTIRGIYPGTHNKVIEIFNLNPADVVGVGWLMKDGKEIWR</sequence>